<feature type="domain" description="4Fe-4S ferredoxin-type" evidence="10">
    <location>
        <begin position="76"/>
        <end position="104"/>
    </location>
</feature>
<keyword evidence="8" id="KW-0411">Iron-sulfur</keyword>
<dbReference type="SFLD" id="SFLDG01118">
    <property type="entry name" value="activating_enzymes__group_2"/>
    <property type="match status" value="1"/>
</dbReference>
<evidence type="ECO:0000313" key="12">
    <source>
        <dbReference type="EMBL" id="MBC2576361.1"/>
    </source>
</evidence>
<comment type="catalytic activity">
    <reaction evidence="9">
        <text>glycyl-[protein] + reduced [flavodoxin] + S-adenosyl-L-methionine = glycin-2-yl radical-[protein] + semiquinone [flavodoxin] + 5'-deoxyadenosine + L-methionine + H(+)</text>
        <dbReference type="Rhea" id="RHEA:61976"/>
        <dbReference type="Rhea" id="RHEA-COMP:10622"/>
        <dbReference type="Rhea" id="RHEA-COMP:14480"/>
        <dbReference type="Rhea" id="RHEA-COMP:15993"/>
        <dbReference type="Rhea" id="RHEA-COMP:15994"/>
        <dbReference type="ChEBI" id="CHEBI:15378"/>
        <dbReference type="ChEBI" id="CHEBI:17319"/>
        <dbReference type="ChEBI" id="CHEBI:29947"/>
        <dbReference type="ChEBI" id="CHEBI:32722"/>
        <dbReference type="ChEBI" id="CHEBI:57618"/>
        <dbReference type="ChEBI" id="CHEBI:57844"/>
        <dbReference type="ChEBI" id="CHEBI:59789"/>
        <dbReference type="ChEBI" id="CHEBI:140311"/>
    </reaction>
</comment>
<evidence type="ECO:0000256" key="5">
    <source>
        <dbReference type="ARBA" id="ARBA00022723"/>
    </source>
</evidence>
<feature type="domain" description="Radical SAM core" evidence="11">
    <location>
        <begin position="15"/>
        <end position="298"/>
    </location>
</feature>
<dbReference type="Gene3D" id="3.30.70.20">
    <property type="match status" value="1"/>
</dbReference>
<feature type="domain" description="4Fe-4S ferredoxin-type" evidence="10">
    <location>
        <begin position="46"/>
        <end position="75"/>
    </location>
</feature>
<sequence length="303" mass="34622">MQKPLILNIQKCSIHDGPGIRTTIFFKGCPLTCKWCHNPESQSYKIDFLYDAEKCLKCETCVKVCKGNAVYVEGTEIKRNPDNCELCGECIDWCLSNSRELVGDTYELKELIKIIEKDNMFYEESGGGVTLSGGEIMCQNMGYIEKLLDACNSKGIHVAIDTCGYAPKENYERIYKKVGIFLYDIKLVDEEKHIAFTGKSNDKIFENLRYLSSVDAKINIRIPLIEGVNVSEDNSEILKMIDILKDLKIENVNLLPYHNIMVNKYEKLGVKYEGDEFKKPSDEKLEEIKEIFEKNNFKVKIGG</sequence>
<dbReference type="RefSeq" id="WP_185624386.1">
    <property type="nucleotide sequence ID" value="NZ_JABGBW010000004.1"/>
</dbReference>
<dbReference type="Gene3D" id="3.20.20.70">
    <property type="entry name" value="Aldolase class I"/>
    <property type="match status" value="1"/>
</dbReference>
<dbReference type="PIRSF" id="PIRSF000371">
    <property type="entry name" value="PFL_act_enz"/>
    <property type="match status" value="1"/>
</dbReference>
<dbReference type="Pfam" id="PF00037">
    <property type="entry name" value="Fer4"/>
    <property type="match status" value="1"/>
</dbReference>
<dbReference type="InterPro" id="IPR058240">
    <property type="entry name" value="rSAM_sf"/>
</dbReference>
<dbReference type="InterPro" id="IPR012839">
    <property type="entry name" value="Organic_radical_activase"/>
</dbReference>
<evidence type="ECO:0000256" key="7">
    <source>
        <dbReference type="ARBA" id="ARBA00023004"/>
    </source>
</evidence>
<dbReference type="NCBIfam" id="TIGR02494">
    <property type="entry name" value="PFLE_PFLC"/>
    <property type="match status" value="1"/>
</dbReference>
<evidence type="ECO:0000256" key="2">
    <source>
        <dbReference type="ARBA" id="ARBA00009777"/>
    </source>
</evidence>
<dbReference type="PROSITE" id="PS51918">
    <property type="entry name" value="RADICAL_SAM"/>
    <property type="match status" value="1"/>
</dbReference>
<comment type="caution">
    <text evidence="12">The sequence shown here is derived from an EMBL/GenBank/DDBJ whole genome shotgun (WGS) entry which is preliminary data.</text>
</comment>
<gene>
    <name evidence="12" type="ORF">HLB29_06645</name>
</gene>
<dbReference type="InterPro" id="IPR050014">
    <property type="entry name" value="T4HPD_activ_SAM"/>
</dbReference>
<evidence type="ECO:0000313" key="13">
    <source>
        <dbReference type="Proteomes" id="UP000713904"/>
    </source>
</evidence>
<dbReference type="NCBIfam" id="NF043069">
    <property type="entry name" value="T4HPD_activ_SAM"/>
    <property type="match status" value="1"/>
</dbReference>
<keyword evidence="4" id="KW-0949">S-adenosyl-L-methionine</keyword>
<dbReference type="SUPFAM" id="SSF102114">
    <property type="entry name" value="Radical SAM enzymes"/>
    <property type="match status" value="1"/>
</dbReference>
<keyword evidence="5" id="KW-0479">Metal-binding</keyword>
<dbReference type="SFLD" id="SFLDS00029">
    <property type="entry name" value="Radical_SAM"/>
    <property type="match status" value="1"/>
</dbReference>
<evidence type="ECO:0000256" key="9">
    <source>
        <dbReference type="ARBA" id="ARBA00047365"/>
    </source>
</evidence>
<keyword evidence="6" id="KW-0560">Oxidoreductase</keyword>
<dbReference type="PANTHER" id="PTHR30352:SF4">
    <property type="entry name" value="PYRUVATE FORMATE-LYASE 2-ACTIVATING ENZYME"/>
    <property type="match status" value="1"/>
</dbReference>
<dbReference type="InterPro" id="IPR013785">
    <property type="entry name" value="Aldolase_TIM"/>
</dbReference>
<dbReference type="PROSITE" id="PS01087">
    <property type="entry name" value="RADICAL_ACTIVATING"/>
    <property type="match status" value="1"/>
</dbReference>
<dbReference type="PROSITE" id="PS51379">
    <property type="entry name" value="4FE4S_FER_2"/>
    <property type="match status" value="2"/>
</dbReference>
<keyword evidence="7" id="KW-0408">Iron</keyword>
<evidence type="ECO:0000256" key="3">
    <source>
        <dbReference type="ARBA" id="ARBA00022485"/>
    </source>
</evidence>
<evidence type="ECO:0000259" key="11">
    <source>
        <dbReference type="PROSITE" id="PS51918"/>
    </source>
</evidence>
<reference evidence="12 13" key="1">
    <citation type="submission" date="2020-05" db="EMBL/GenBank/DDBJ databases">
        <title>Draft genome of xy-202 and genomic insight in genome of the genus Peptostreptococcus.</title>
        <authorList>
            <person name="Zhang Z."/>
        </authorList>
    </citation>
    <scope>NUCLEOTIDE SEQUENCE [LARGE SCALE GENOMIC DNA]</scope>
    <source>
        <strain evidence="12 13">DSM 27025</strain>
    </source>
</reference>
<name>A0ABR6TLS3_9FIRM</name>
<dbReference type="Proteomes" id="UP000713904">
    <property type="component" value="Unassembled WGS sequence"/>
</dbReference>
<keyword evidence="13" id="KW-1185">Reference proteome</keyword>
<evidence type="ECO:0000256" key="8">
    <source>
        <dbReference type="ARBA" id="ARBA00023014"/>
    </source>
</evidence>
<dbReference type="EMBL" id="JABGBW010000004">
    <property type="protein sequence ID" value="MBC2576361.1"/>
    <property type="molecule type" value="Genomic_DNA"/>
</dbReference>
<dbReference type="SFLD" id="SFLDG01066">
    <property type="entry name" value="organic_radical-activating_enz"/>
    <property type="match status" value="1"/>
</dbReference>
<evidence type="ECO:0000259" key="10">
    <source>
        <dbReference type="PROSITE" id="PS51379"/>
    </source>
</evidence>
<dbReference type="Pfam" id="PF04055">
    <property type="entry name" value="Radical_SAM"/>
    <property type="match status" value="1"/>
</dbReference>
<proteinExistence type="inferred from homology"/>
<evidence type="ECO:0000256" key="1">
    <source>
        <dbReference type="ARBA" id="ARBA00001966"/>
    </source>
</evidence>
<dbReference type="SUPFAM" id="SSF54862">
    <property type="entry name" value="4Fe-4S ferredoxins"/>
    <property type="match status" value="1"/>
</dbReference>
<dbReference type="InterPro" id="IPR001989">
    <property type="entry name" value="Radical_activat_CS"/>
</dbReference>
<dbReference type="InterPro" id="IPR007197">
    <property type="entry name" value="rSAM"/>
</dbReference>
<protein>
    <submittedName>
        <fullName evidence="12">Glycyl-radical enzyme activating protein</fullName>
    </submittedName>
</protein>
<dbReference type="PANTHER" id="PTHR30352">
    <property type="entry name" value="PYRUVATE FORMATE-LYASE-ACTIVATING ENZYME"/>
    <property type="match status" value="1"/>
</dbReference>
<comment type="cofactor">
    <cofactor evidence="1">
        <name>[4Fe-4S] cluster</name>
        <dbReference type="ChEBI" id="CHEBI:49883"/>
    </cofactor>
</comment>
<organism evidence="12 13">
    <name type="scientific">Peptostreptococcus canis</name>
    <dbReference type="NCBI Taxonomy" id="1159213"/>
    <lineage>
        <taxon>Bacteria</taxon>
        <taxon>Bacillati</taxon>
        <taxon>Bacillota</taxon>
        <taxon>Clostridia</taxon>
        <taxon>Peptostreptococcales</taxon>
        <taxon>Peptostreptococcaceae</taxon>
        <taxon>Peptostreptococcus</taxon>
    </lineage>
</organism>
<accession>A0ABR6TLS3</accession>
<evidence type="ECO:0000256" key="6">
    <source>
        <dbReference type="ARBA" id="ARBA00023002"/>
    </source>
</evidence>
<dbReference type="InterPro" id="IPR040074">
    <property type="entry name" value="BssD/PflA/YjjW"/>
</dbReference>
<dbReference type="InterPro" id="IPR034457">
    <property type="entry name" value="Organic_radical-activating"/>
</dbReference>
<evidence type="ECO:0000256" key="4">
    <source>
        <dbReference type="ARBA" id="ARBA00022691"/>
    </source>
</evidence>
<comment type="similarity">
    <text evidence="2">Belongs to the organic radical-activating enzymes family.</text>
</comment>
<keyword evidence="3" id="KW-0004">4Fe-4S</keyword>
<dbReference type="InterPro" id="IPR017896">
    <property type="entry name" value="4Fe4S_Fe-S-bd"/>
</dbReference>